<comment type="caution">
    <text evidence="1">The sequence shown here is derived from an EMBL/GenBank/DDBJ whole genome shotgun (WGS) entry which is preliminary data.</text>
</comment>
<dbReference type="EMBL" id="CAJVPI010000788">
    <property type="protein sequence ID" value="CAG8572250.1"/>
    <property type="molecule type" value="Genomic_DNA"/>
</dbReference>
<gene>
    <name evidence="1" type="ORF">PBRASI_LOCUS6164</name>
</gene>
<keyword evidence="2" id="KW-1185">Reference proteome</keyword>
<evidence type="ECO:0000313" key="1">
    <source>
        <dbReference type="EMBL" id="CAG8572250.1"/>
    </source>
</evidence>
<dbReference type="OrthoDB" id="2345088at2759"/>
<organism evidence="1 2">
    <name type="scientific">Paraglomus brasilianum</name>
    <dbReference type="NCBI Taxonomy" id="144538"/>
    <lineage>
        <taxon>Eukaryota</taxon>
        <taxon>Fungi</taxon>
        <taxon>Fungi incertae sedis</taxon>
        <taxon>Mucoromycota</taxon>
        <taxon>Glomeromycotina</taxon>
        <taxon>Glomeromycetes</taxon>
        <taxon>Paraglomerales</taxon>
        <taxon>Paraglomeraceae</taxon>
        <taxon>Paraglomus</taxon>
    </lineage>
</organism>
<dbReference type="AlphaFoldDB" id="A0A9N9FYM1"/>
<proteinExistence type="predicted"/>
<reference evidence="1" key="1">
    <citation type="submission" date="2021-06" db="EMBL/GenBank/DDBJ databases">
        <authorList>
            <person name="Kallberg Y."/>
            <person name="Tangrot J."/>
            <person name="Rosling A."/>
        </authorList>
    </citation>
    <scope>NUCLEOTIDE SEQUENCE</scope>
    <source>
        <strain evidence="1">BR232B</strain>
    </source>
</reference>
<accession>A0A9N9FYM1</accession>
<evidence type="ECO:0000313" key="2">
    <source>
        <dbReference type="Proteomes" id="UP000789739"/>
    </source>
</evidence>
<protein>
    <submittedName>
        <fullName evidence="1">6195_t:CDS:1</fullName>
    </submittedName>
</protein>
<dbReference type="Proteomes" id="UP000789739">
    <property type="component" value="Unassembled WGS sequence"/>
</dbReference>
<name>A0A9N9FYM1_9GLOM</name>
<sequence length="530" mass="61415">MSSPAIYTLTFIDRAALSYFKNNEPVEWSYRGFLEKMKLFILEDETDDADLPATWRHRFFRVIKLIMNNDNGEKSRIIDQIGTRLLDQCPSMGCASRNAQPRGGAPRFLQTFIRGAPLMISGEKQTGFSKKYWKQLKAERARNNAENDLENKRTLFELESQTDALDILAMARKCQTHKIMEKLNPKKAIDEDINTEEINTEQDINTDEDLLDFEIEPERSATLKKICMELDSHSGNGNIVDMRPKSAFLKSLPSEIVEQYHQEMEDKTADLIPDHVHQFLVDFFSQSSLEDEWQNRIDDLRAPNNNDFLMVALVRILRRTLPQFIKAFSLGAFNPLLAITTIEKPHLNAFVHPCLEASLWHVAKINYEFGEISSPNHMNRDCADGVGYMKSADKFQLVYMEGARPVAKEDKEIADAKKIAQNMKEIFSSIIKESLSNRKRLPQSMAIFGGQSFRLRIYLLYLEYFGGKFWLNEVENAILPRDFSEMEDFVWFYEAIIKWALLARDVVNGFNEARKRKRSLRQFTRLLDDL</sequence>